<comment type="similarity">
    <text evidence="4">Belongs to the PNP/MTAP phosphorylase family. MTAP subfamily.</text>
</comment>
<dbReference type="NCBIfam" id="TIGR01694">
    <property type="entry name" value="MTAP"/>
    <property type="match status" value="1"/>
</dbReference>
<organism evidence="6 7">
    <name type="scientific">Actinomortierella ambigua</name>
    <dbReference type="NCBI Taxonomy" id="1343610"/>
    <lineage>
        <taxon>Eukaryota</taxon>
        <taxon>Fungi</taxon>
        <taxon>Fungi incertae sedis</taxon>
        <taxon>Mucoromycota</taxon>
        <taxon>Mortierellomycotina</taxon>
        <taxon>Mortierellomycetes</taxon>
        <taxon>Mortierellales</taxon>
        <taxon>Mortierellaceae</taxon>
        <taxon>Actinomortierella</taxon>
    </lineage>
</organism>
<keyword evidence="4" id="KW-0963">Cytoplasm</keyword>
<dbReference type="PROSITE" id="PS01240">
    <property type="entry name" value="PNP_MTAP_2"/>
    <property type="match status" value="1"/>
</dbReference>
<dbReference type="InterPro" id="IPR018099">
    <property type="entry name" value="Purine_phosphorylase-2_CS"/>
</dbReference>
<dbReference type="Gene3D" id="3.30.750.200">
    <property type="match status" value="1"/>
</dbReference>
<evidence type="ECO:0000259" key="5">
    <source>
        <dbReference type="PROSITE" id="PS51918"/>
    </source>
</evidence>
<reference evidence="6" key="1">
    <citation type="journal article" date="2020" name="Fungal Divers.">
        <title>Resolving the Mortierellaceae phylogeny through synthesis of multi-gene phylogenetics and phylogenomics.</title>
        <authorList>
            <person name="Vandepol N."/>
            <person name="Liber J."/>
            <person name="Desiro A."/>
            <person name="Na H."/>
            <person name="Kennedy M."/>
            <person name="Barry K."/>
            <person name="Grigoriev I.V."/>
            <person name="Miller A.N."/>
            <person name="O'Donnell K."/>
            <person name="Stajich J.E."/>
            <person name="Bonito G."/>
        </authorList>
    </citation>
    <scope>NUCLEOTIDE SEQUENCE</scope>
    <source>
        <strain evidence="6">BC1065</strain>
    </source>
</reference>
<dbReference type="PROSITE" id="PS51918">
    <property type="entry name" value="RADICAL_SAM"/>
    <property type="match status" value="1"/>
</dbReference>
<evidence type="ECO:0000313" key="7">
    <source>
        <dbReference type="Proteomes" id="UP000807716"/>
    </source>
</evidence>
<dbReference type="HAMAP" id="MF_01963">
    <property type="entry name" value="MTAP"/>
    <property type="match status" value="1"/>
</dbReference>
<feature type="binding site" evidence="4">
    <location>
        <begin position="563"/>
        <end position="565"/>
    </location>
    <ligand>
        <name>substrate</name>
    </ligand>
</feature>
<accession>A0A9P6QEW1</accession>
<evidence type="ECO:0000313" key="6">
    <source>
        <dbReference type="EMBL" id="KAG0266893.1"/>
    </source>
</evidence>
<dbReference type="InterPro" id="IPR006638">
    <property type="entry name" value="Elp3/MiaA/NifB-like_rSAM"/>
</dbReference>
<dbReference type="Pfam" id="PF04055">
    <property type="entry name" value="Radical_SAM"/>
    <property type="match status" value="1"/>
</dbReference>
<dbReference type="GO" id="GO:0005829">
    <property type="term" value="C:cytosol"/>
    <property type="evidence" value="ECO:0007669"/>
    <property type="project" value="TreeGrafter"/>
</dbReference>
<keyword evidence="4" id="KW-0539">Nucleus</keyword>
<dbReference type="InterPro" id="IPR000845">
    <property type="entry name" value="Nucleoside_phosphorylase_d"/>
</dbReference>
<protein>
    <recommendedName>
        <fullName evidence="4">S-methyl-5'-thioadenosine phosphorylase</fullName>
        <ecNumber evidence="4">2.4.2.28</ecNumber>
    </recommendedName>
    <alternativeName>
        <fullName evidence="4">5'-methylthioadenosine phosphorylase</fullName>
        <shortName evidence="4">MTA phosphorylase</shortName>
        <shortName evidence="4">MTAP</shortName>
        <shortName evidence="4">MTAPase</shortName>
    </alternativeName>
</protein>
<dbReference type="PANTHER" id="PTHR42679">
    <property type="entry name" value="S-METHYL-5'-THIOADENOSINE PHOSPHORYLASE"/>
    <property type="match status" value="1"/>
</dbReference>
<feature type="binding site" evidence="4">
    <location>
        <begin position="406"/>
        <end position="407"/>
    </location>
    <ligand>
        <name>phosphate</name>
        <dbReference type="ChEBI" id="CHEBI:43474"/>
    </ligand>
</feature>
<evidence type="ECO:0000256" key="1">
    <source>
        <dbReference type="ARBA" id="ARBA00022676"/>
    </source>
</evidence>
<keyword evidence="3 4" id="KW-0660">Purine salvage</keyword>
<comment type="subunit">
    <text evidence="4">Homotrimer.</text>
</comment>
<evidence type="ECO:0000256" key="3">
    <source>
        <dbReference type="ARBA" id="ARBA00022726"/>
    </source>
</evidence>
<dbReference type="InterPro" id="IPR035994">
    <property type="entry name" value="Nucleoside_phosphorylase_sf"/>
</dbReference>
<evidence type="ECO:0000256" key="4">
    <source>
        <dbReference type="HAMAP-Rule" id="MF_03155"/>
    </source>
</evidence>
<name>A0A9P6QEW1_9FUNG</name>
<feature type="domain" description="Radical SAM core" evidence="5">
    <location>
        <begin position="1"/>
        <end position="208"/>
    </location>
</feature>
<dbReference type="Proteomes" id="UP000807716">
    <property type="component" value="Unassembled WGS sequence"/>
</dbReference>
<dbReference type="GO" id="GO:0019509">
    <property type="term" value="P:L-methionine salvage from methylthioadenosine"/>
    <property type="evidence" value="ECO:0007669"/>
    <property type="project" value="UniProtKB-UniRule"/>
</dbReference>
<dbReference type="Gene3D" id="3.40.50.1580">
    <property type="entry name" value="Nucleoside phosphorylase domain"/>
    <property type="match status" value="1"/>
</dbReference>
<feature type="site" description="Important for substrate specificity" evidence="4">
    <location>
        <position position="576"/>
    </location>
</feature>
<feature type="site" description="Important for substrate specificity" evidence="4">
    <location>
        <position position="521"/>
    </location>
</feature>
<dbReference type="GO" id="GO:0017061">
    <property type="term" value="F:S-methyl-5-thioadenosine phosphorylase activity"/>
    <property type="evidence" value="ECO:0007669"/>
    <property type="project" value="UniProtKB-UniRule"/>
</dbReference>
<dbReference type="InterPro" id="IPR010044">
    <property type="entry name" value="MTAP"/>
</dbReference>
<dbReference type="SUPFAM" id="SSF53167">
    <property type="entry name" value="Purine and uridine phosphorylases"/>
    <property type="match status" value="1"/>
</dbReference>
<dbReference type="Pfam" id="PF01048">
    <property type="entry name" value="PNP_UDP_1"/>
    <property type="match status" value="1"/>
</dbReference>
<dbReference type="FunFam" id="3.40.50.1580:FF:000008">
    <property type="entry name" value="S-methyl-5'-thioadenosine phosphorylase"/>
    <property type="match status" value="1"/>
</dbReference>
<comment type="function">
    <text evidence="4">Catalyzes the reversible phosphorylation of S-methyl-5'-thioadenosine (MTA) to adenine and 5-methylthioribose-1-phosphate. Involved in the breakdown of MTA, a major by-product of polyamine biosynthesis. Responsible for the first step in the methionine salvage pathway after MTA has been generated from S-adenosylmethionine. Has broad substrate specificity with 6-aminopurine nucleosides as preferred substrates.</text>
</comment>
<keyword evidence="2 4" id="KW-0808">Transferase</keyword>
<dbReference type="AlphaFoldDB" id="A0A9P6QEW1"/>
<feature type="binding site" evidence="4">
    <location>
        <begin position="439"/>
        <end position="440"/>
    </location>
    <ligand>
        <name>phosphate</name>
        <dbReference type="ChEBI" id="CHEBI:43474"/>
    </ligand>
</feature>
<dbReference type="EMBL" id="JAAAJB010000085">
    <property type="protein sequence ID" value="KAG0266893.1"/>
    <property type="molecule type" value="Genomic_DNA"/>
</dbReference>
<comment type="caution">
    <text evidence="6">The sequence shown here is derived from an EMBL/GenBank/DDBJ whole genome shotgun (WGS) entry which is preliminary data.</text>
</comment>
<dbReference type="InterPro" id="IPR058240">
    <property type="entry name" value="rSAM_sf"/>
</dbReference>
<keyword evidence="7" id="KW-1185">Reference proteome</keyword>
<dbReference type="SMART" id="SM00729">
    <property type="entry name" value="Elp3"/>
    <property type="match status" value="1"/>
</dbReference>
<dbReference type="InterPro" id="IPR007197">
    <property type="entry name" value="rSAM"/>
</dbReference>
<dbReference type="SUPFAM" id="SSF102114">
    <property type="entry name" value="Radical SAM enzymes"/>
    <property type="match status" value="1"/>
</dbReference>
<comment type="catalytic activity">
    <reaction evidence="4">
        <text>S-methyl-5'-thioadenosine + phosphate = 5-(methylsulfanyl)-alpha-D-ribose 1-phosphate + adenine</text>
        <dbReference type="Rhea" id="RHEA:11852"/>
        <dbReference type="ChEBI" id="CHEBI:16708"/>
        <dbReference type="ChEBI" id="CHEBI:17509"/>
        <dbReference type="ChEBI" id="CHEBI:43474"/>
        <dbReference type="ChEBI" id="CHEBI:58533"/>
        <dbReference type="EC" id="2.4.2.28"/>
    </reaction>
</comment>
<dbReference type="EC" id="2.4.2.28" evidence="4"/>
<feature type="binding site" evidence="4">
    <location>
        <position position="540"/>
    </location>
    <ligand>
        <name>phosphate</name>
        <dbReference type="ChEBI" id="CHEBI:43474"/>
    </ligand>
</feature>
<keyword evidence="1 4" id="KW-0328">Glycosyltransferase</keyword>
<dbReference type="InterPro" id="IPR010723">
    <property type="entry name" value="HemN_C"/>
</dbReference>
<dbReference type="GO" id="GO:0051536">
    <property type="term" value="F:iron-sulfur cluster binding"/>
    <property type="evidence" value="ECO:0007669"/>
    <property type="project" value="InterPro"/>
</dbReference>
<dbReference type="GO" id="GO:0006166">
    <property type="term" value="P:purine ribonucleoside salvage"/>
    <property type="evidence" value="ECO:0007669"/>
    <property type="project" value="UniProtKB-KW"/>
</dbReference>
<dbReference type="CDD" id="cd09010">
    <property type="entry name" value="MTAP_SsMTAPII_like_MTIP"/>
    <property type="match status" value="1"/>
</dbReference>
<dbReference type="OrthoDB" id="431409at2759"/>
<dbReference type="GO" id="GO:0005634">
    <property type="term" value="C:nucleus"/>
    <property type="evidence" value="ECO:0007669"/>
    <property type="project" value="UniProtKB-SubCell"/>
</dbReference>
<sequence>MERALVMDLKNQLARWQYSPQRPIRSIYFGGGTPSLARPSMFASVLEVLYRHGQSGGGITPDTEISMEGNPSSTTSVSTLRQLARLGINRYSLGIQTFRAETLQALGRDHTPASALRSLNDARSVWPGRVSFDLIMGHEGQTLQDWIKELDFSMDVADNHISLYQLTVEAGTRLHKDVRAGKIELPENDLMADMYEAAIEVAGKAGFEHYEVSNFARGGAYSQHNSGHWIGVDYIGVGPGAHGRVRDMTTNEHQRTFNVRDPAGWMQHCEIIGTGVRKTVPISADEWKQELVVLGMRTKKGVQLDRFEQLTGHNLLQYLPRESVDRCVEAGLLTRTTESLQPTKRGMAVADELPVQIAVIGGSGLYNLEGLEFVTEVNPETPWGKPSDAITVARTESGMHIAFLARHGRGHYLTPTEVPSRANIAALKSLGVQVIIAFSAVGSLREELKPRDFVLPSQIIDRTKGIRPSSFFEHGLVAHAMFGDPFSKVVEETIWAQRDVIVEGDFHRGRTLVCMEGPQFSTRAESHMYRSWGGDVINMSALPEAKLAREAEMAYQMICMSTDYDCWKEHEEAVTVEAVVANLKANSNNAQRLLAAILPGLQKIIEDGSAVEGLKGSMRYACMTAPEKRNPELVQKLEYLLPGYYTI</sequence>
<comment type="pathway">
    <text evidence="4">Amino-acid biosynthesis; L-methionine biosynthesis via salvage pathway; S-methyl-5-thio-alpha-D-ribose 1-phosphate from S-methyl-5'-thioadenosine (phosphorylase route): step 1/1.</text>
</comment>
<feature type="binding site" evidence="4">
    <location>
        <position position="539"/>
    </location>
    <ligand>
        <name>substrate</name>
    </ligand>
</feature>
<dbReference type="Pfam" id="PF06969">
    <property type="entry name" value="HemN_C"/>
    <property type="match status" value="1"/>
</dbReference>
<evidence type="ECO:0000256" key="2">
    <source>
        <dbReference type="ARBA" id="ARBA00022679"/>
    </source>
</evidence>
<dbReference type="PANTHER" id="PTHR42679:SF2">
    <property type="entry name" value="S-METHYL-5'-THIOADENOSINE PHOSPHORYLASE"/>
    <property type="match status" value="1"/>
</dbReference>
<proteinExistence type="inferred from homology"/>
<gene>
    <name evidence="6" type="ORF">DFQ27_009360</name>
</gene>
<comment type="subcellular location">
    <subcellularLocation>
        <location evidence="4">Cytoplasm</location>
    </subcellularLocation>
    <subcellularLocation>
        <location evidence="4">Nucleus</location>
    </subcellularLocation>
</comment>
<feature type="binding site" evidence="4">
    <location>
        <position position="363"/>
    </location>
    <ligand>
        <name>phosphate</name>
        <dbReference type="ChEBI" id="CHEBI:43474"/>
    </ligand>
</feature>